<feature type="transmembrane region" description="Helical" evidence="2">
    <location>
        <begin position="52"/>
        <end position="77"/>
    </location>
</feature>
<organism evidence="3 6">
    <name type="scientific">Halococcus dombrowskii</name>
    <dbReference type="NCBI Taxonomy" id="179637"/>
    <lineage>
        <taxon>Archaea</taxon>
        <taxon>Methanobacteriati</taxon>
        <taxon>Methanobacteriota</taxon>
        <taxon>Stenosarchaea group</taxon>
        <taxon>Halobacteria</taxon>
        <taxon>Halobacteriales</taxon>
        <taxon>Halococcaceae</taxon>
        <taxon>Halococcus</taxon>
    </lineage>
</organism>
<keyword evidence="2" id="KW-0472">Membrane</keyword>
<evidence type="ECO:0000313" key="5">
    <source>
        <dbReference type="Proteomes" id="UP000830542"/>
    </source>
</evidence>
<dbReference type="EMBL" id="BAAADN010000026">
    <property type="protein sequence ID" value="GAA0461061.1"/>
    <property type="molecule type" value="Genomic_DNA"/>
</dbReference>
<feature type="transmembrane region" description="Helical" evidence="2">
    <location>
        <begin position="7"/>
        <end position="32"/>
    </location>
</feature>
<protein>
    <submittedName>
        <fullName evidence="3">Uncharacterized protein</fullName>
    </submittedName>
</protein>
<reference evidence="3" key="1">
    <citation type="journal article" date="2014" name="Int. J. Syst. Evol. Microbiol.">
        <title>Complete genome sequence of Corynebacterium casei LMG S-19264T (=DSM 44701T), isolated from a smear-ripened cheese.</title>
        <authorList>
            <consortium name="US DOE Joint Genome Institute (JGI-PGF)"/>
            <person name="Walter F."/>
            <person name="Albersmeier A."/>
            <person name="Kalinowski J."/>
            <person name="Ruckert C."/>
        </authorList>
    </citation>
    <scope>NUCLEOTIDE SEQUENCE</scope>
    <source>
        <strain evidence="3">JCM 12289</strain>
    </source>
</reference>
<dbReference type="KEGG" id="hdo:MUK72_13105"/>
<feature type="transmembrane region" description="Helical" evidence="2">
    <location>
        <begin position="89"/>
        <end position="114"/>
    </location>
</feature>
<gene>
    <name evidence="3" type="ORF">GCM10008985_16940</name>
    <name evidence="4" type="ORF">MUK72_13105</name>
</gene>
<proteinExistence type="predicted"/>
<dbReference type="Proteomes" id="UP000830542">
    <property type="component" value="Chromosome"/>
</dbReference>
<evidence type="ECO:0000313" key="4">
    <source>
        <dbReference type="EMBL" id="UOO94896.1"/>
    </source>
</evidence>
<sequence>MGSKRIAVLAGVIGVISAVIKIVPGILLGSLFEQGLPGWLPTFGTIGGTATLYNYGIDVIGALLMVVLAIGFGYSVSRQLDLSNEYRQFCGAVVAGTTVPFIVLWTVGFGAFLLGNFSAFTVLVTTAMALRLFATVSLPVIVSVFAGAAFGHFSRGESSPPEPDEMNTDAISTTS</sequence>
<dbReference type="AlphaFoldDB" id="A0AAV3SFN7"/>
<name>A0AAV3SFN7_HALDO</name>
<feature type="transmembrane region" description="Helical" evidence="2">
    <location>
        <begin position="120"/>
        <end position="150"/>
    </location>
</feature>
<feature type="region of interest" description="Disordered" evidence="1">
    <location>
        <begin position="156"/>
        <end position="175"/>
    </location>
</feature>
<reference evidence="3" key="3">
    <citation type="submission" date="2023-12" db="EMBL/GenBank/DDBJ databases">
        <authorList>
            <person name="Sun Q."/>
            <person name="Inoue M."/>
        </authorList>
    </citation>
    <scope>NUCLEOTIDE SEQUENCE</scope>
    <source>
        <strain evidence="3">JCM 12289</strain>
    </source>
</reference>
<evidence type="ECO:0000313" key="6">
    <source>
        <dbReference type="Proteomes" id="UP001500962"/>
    </source>
</evidence>
<keyword evidence="5" id="KW-1185">Reference proteome</keyword>
<evidence type="ECO:0000313" key="3">
    <source>
        <dbReference type="EMBL" id="GAA0461061.1"/>
    </source>
</evidence>
<evidence type="ECO:0000256" key="2">
    <source>
        <dbReference type="SAM" id="Phobius"/>
    </source>
</evidence>
<dbReference type="GeneID" id="71762803"/>
<dbReference type="Proteomes" id="UP001500962">
    <property type="component" value="Unassembled WGS sequence"/>
</dbReference>
<keyword evidence="2" id="KW-0812">Transmembrane</keyword>
<accession>A0AAV3SFN7</accession>
<dbReference type="RefSeq" id="WP_244701676.1">
    <property type="nucleotide sequence ID" value="NZ_BAAADN010000026.1"/>
</dbReference>
<reference evidence="4" key="2">
    <citation type="submission" date="2022-04" db="EMBL/GenBank/DDBJ databases">
        <title>Sequencing and genomic assembly of Halococcus dombrowskii.</title>
        <authorList>
            <person name="Lim S.W."/>
            <person name="MacLea K.S."/>
        </authorList>
    </citation>
    <scope>NUCLEOTIDE SEQUENCE</scope>
    <source>
        <strain evidence="4">H4</strain>
    </source>
</reference>
<dbReference type="EMBL" id="CP095005">
    <property type="protein sequence ID" value="UOO94896.1"/>
    <property type="molecule type" value="Genomic_DNA"/>
</dbReference>
<evidence type="ECO:0000256" key="1">
    <source>
        <dbReference type="SAM" id="MobiDB-lite"/>
    </source>
</evidence>
<keyword evidence="2" id="KW-1133">Transmembrane helix</keyword>